<sequence>MLKEERQQIILDMLVKEGKLVAAELSSRLNVSEDTVRRDLREMDNAGLLHRVHGGALPSSPTLASFGDRERLGAEAKMSLAQGATSLIRSGQVILMDGSTTTLQIAKAIPAHISATVITNSPPVAVALAGHPEIEITMLGGKLFKDSLVNLGPAAIQELQHIRADLCFLGVYCIHPEFGISLPHNDEAFVKRAMIAGSSEVVALVTPDKLGTSAPFIVAPASALTCMITSNEVPENILLPYREQGITVIQY</sequence>
<dbReference type="GO" id="GO:0003677">
    <property type="term" value="F:DNA binding"/>
    <property type="evidence" value="ECO:0007669"/>
    <property type="project" value="UniProtKB-KW"/>
</dbReference>
<protein>
    <recommendedName>
        <fullName evidence="1">Lactose phosphotransferase system repressor</fullName>
    </recommendedName>
</protein>
<comment type="caution">
    <text evidence="8">The sequence shown here is derived from an EMBL/GenBank/DDBJ whole genome shotgun (WGS) entry which is preliminary data.</text>
</comment>
<evidence type="ECO:0000313" key="9">
    <source>
        <dbReference type="Proteomes" id="UP000564806"/>
    </source>
</evidence>
<dbReference type="PROSITE" id="PS00894">
    <property type="entry name" value="HTH_DEOR_1"/>
    <property type="match status" value="1"/>
</dbReference>
<dbReference type="SUPFAM" id="SSF46785">
    <property type="entry name" value="Winged helix' DNA-binding domain"/>
    <property type="match status" value="1"/>
</dbReference>
<dbReference type="InterPro" id="IPR036388">
    <property type="entry name" value="WH-like_DNA-bd_sf"/>
</dbReference>
<dbReference type="Pfam" id="PF08220">
    <property type="entry name" value="HTH_DeoR"/>
    <property type="match status" value="1"/>
</dbReference>
<gene>
    <name evidence="8" type="ORF">HPT30_08170</name>
</gene>
<keyword evidence="3" id="KW-0805">Transcription regulation</keyword>
<evidence type="ECO:0000256" key="2">
    <source>
        <dbReference type="ARBA" id="ARBA00022491"/>
    </source>
</evidence>
<dbReference type="PROSITE" id="PS51000">
    <property type="entry name" value="HTH_DEOR_2"/>
    <property type="match status" value="1"/>
</dbReference>
<dbReference type="RefSeq" id="WP_175370911.1">
    <property type="nucleotide sequence ID" value="NZ_JABWCS010000200.1"/>
</dbReference>
<evidence type="ECO:0000256" key="1">
    <source>
        <dbReference type="ARBA" id="ARBA00021390"/>
    </source>
</evidence>
<dbReference type="Gene3D" id="1.10.10.10">
    <property type="entry name" value="Winged helix-like DNA-binding domain superfamily/Winged helix DNA-binding domain"/>
    <property type="match status" value="1"/>
</dbReference>
<keyword evidence="4" id="KW-0238">DNA-binding</keyword>
<dbReference type="InterPro" id="IPR001034">
    <property type="entry name" value="DeoR_HTH"/>
</dbReference>
<dbReference type="SMART" id="SM01134">
    <property type="entry name" value="DeoRC"/>
    <property type="match status" value="1"/>
</dbReference>
<proteinExistence type="predicted"/>
<organism evidence="8 9">
    <name type="scientific">Paenibacillus agri</name>
    <dbReference type="NCBI Taxonomy" id="2744309"/>
    <lineage>
        <taxon>Bacteria</taxon>
        <taxon>Bacillati</taxon>
        <taxon>Bacillota</taxon>
        <taxon>Bacilli</taxon>
        <taxon>Bacillales</taxon>
        <taxon>Paenibacillaceae</taxon>
        <taxon>Paenibacillus</taxon>
    </lineage>
</organism>
<dbReference type="GO" id="GO:0003700">
    <property type="term" value="F:DNA-binding transcription factor activity"/>
    <property type="evidence" value="ECO:0007669"/>
    <property type="project" value="InterPro"/>
</dbReference>
<dbReference type="InterPro" id="IPR018356">
    <property type="entry name" value="Tscrpt_reg_HTH_DeoR_CS"/>
</dbReference>
<dbReference type="InterPro" id="IPR036390">
    <property type="entry name" value="WH_DNA-bd_sf"/>
</dbReference>
<dbReference type="InterPro" id="IPR037171">
    <property type="entry name" value="NagB/RpiA_transferase-like"/>
</dbReference>
<reference evidence="8" key="1">
    <citation type="submission" date="2020-06" db="EMBL/GenBank/DDBJ databases">
        <title>Paenibacillus sp. nov., isolated from soil.</title>
        <authorList>
            <person name="Seo Y.L."/>
        </authorList>
    </citation>
    <scope>NUCLEOTIDE SEQUENCE [LARGE SCALE GENOMIC DNA]</scope>
    <source>
        <strain evidence="8">JW14</strain>
    </source>
</reference>
<dbReference type="AlphaFoldDB" id="A0A850ELE0"/>
<dbReference type="PRINTS" id="PR00037">
    <property type="entry name" value="HTHLACR"/>
</dbReference>
<dbReference type="SMART" id="SM00420">
    <property type="entry name" value="HTH_DEOR"/>
    <property type="match status" value="1"/>
</dbReference>
<comment type="function">
    <text evidence="6">Repressor of the lactose catabolism operon. Galactose-6-phosphate is the inducer.</text>
</comment>
<feature type="domain" description="HTH deoR-type" evidence="7">
    <location>
        <begin position="3"/>
        <end position="58"/>
    </location>
</feature>
<name>A0A850ELE0_9BACL</name>
<keyword evidence="5" id="KW-0804">Transcription</keyword>
<evidence type="ECO:0000256" key="4">
    <source>
        <dbReference type="ARBA" id="ARBA00023125"/>
    </source>
</evidence>
<evidence type="ECO:0000313" key="8">
    <source>
        <dbReference type="EMBL" id="NUU60317.1"/>
    </source>
</evidence>
<evidence type="ECO:0000256" key="3">
    <source>
        <dbReference type="ARBA" id="ARBA00023015"/>
    </source>
</evidence>
<dbReference type="InterPro" id="IPR014036">
    <property type="entry name" value="DeoR-like_C"/>
</dbReference>
<dbReference type="Proteomes" id="UP000564806">
    <property type="component" value="Unassembled WGS sequence"/>
</dbReference>
<keyword evidence="2" id="KW-0678">Repressor</keyword>
<evidence type="ECO:0000256" key="5">
    <source>
        <dbReference type="ARBA" id="ARBA00023163"/>
    </source>
</evidence>
<dbReference type="Pfam" id="PF00455">
    <property type="entry name" value="DeoRC"/>
    <property type="match status" value="1"/>
</dbReference>
<accession>A0A850ELE0</accession>
<dbReference type="EMBL" id="JABWCS010000200">
    <property type="protein sequence ID" value="NUU60317.1"/>
    <property type="molecule type" value="Genomic_DNA"/>
</dbReference>
<keyword evidence="9" id="KW-1185">Reference proteome</keyword>
<dbReference type="PANTHER" id="PTHR30363">
    <property type="entry name" value="HTH-TYPE TRANSCRIPTIONAL REGULATOR SRLR-RELATED"/>
    <property type="match status" value="1"/>
</dbReference>
<dbReference type="InterPro" id="IPR050313">
    <property type="entry name" value="Carb_Metab_HTH_regulators"/>
</dbReference>
<dbReference type="SUPFAM" id="SSF100950">
    <property type="entry name" value="NagB/RpiA/CoA transferase-like"/>
    <property type="match status" value="1"/>
</dbReference>
<evidence type="ECO:0000259" key="7">
    <source>
        <dbReference type="PROSITE" id="PS51000"/>
    </source>
</evidence>
<evidence type="ECO:0000256" key="6">
    <source>
        <dbReference type="ARBA" id="ARBA00024937"/>
    </source>
</evidence>
<dbReference type="PANTHER" id="PTHR30363:SF4">
    <property type="entry name" value="GLYCEROL-3-PHOSPHATE REGULON REPRESSOR"/>
    <property type="match status" value="1"/>
</dbReference>